<keyword evidence="3" id="KW-0813">Transport</keyword>
<dbReference type="SUPFAM" id="SSF64268">
    <property type="entry name" value="PX domain"/>
    <property type="match status" value="1"/>
</dbReference>
<dbReference type="RefSeq" id="XP_022150101.1">
    <property type="nucleotide sequence ID" value="XM_022294409.1"/>
</dbReference>
<dbReference type="Proteomes" id="UP000504603">
    <property type="component" value="Unplaced"/>
</dbReference>
<dbReference type="GO" id="GO:0015031">
    <property type="term" value="P:protein transport"/>
    <property type="evidence" value="ECO:0007669"/>
    <property type="project" value="UniProtKB-KW"/>
</dbReference>
<keyword evidence="8" id="KW-0472">Membrane</keyword>
<dbReference type="InterPro" id="IPR001683">
    <property type="entry name" value="PX_dom"/>
</dbReference>
<dbReference type="PANTHER" id="PTHR46856">
    <property type="entry name" value="PX DOMAIN-CONTAINING PROTEIN EREL1-RELATED"/>
    <property type="match status" value="1"/>
</dbReference>
<name>A0A6J1DAG2_MOMCH</name>
<dbReference type="GO" id="GO:0010008">
    <property type="term" value="C:endosome membrane"/>
    <property type="evidence" value="ECO:0007669"/>
    <property type="project" value="UniProtKB-SubCell"/>
</dbReference>
<dbReference type="PANTHER" id="PTHR46856:SF3">
    <property type="entry name" value="PX DOMAIN-CONTAINING PROTEIN EREX"/>
    <property type="match status" value="1"/>
</dbReference>
<dbReference type="PROSITE" id="PS50195">
    <property type="entry name" value="PX"/>
    <property type="match status" value="1"/>
</dbReference>
<protein>
    <submittedName>
        <fullName evidence="14">PX domain-containing protein EREX-like</fullName>
    </submittedName>
</protein>
<dbReference type="GeneID" id="111018361"/>
<sequence>MNLYAHDLSVLDFNFGLPEPYGQPFSRLRASSAISSTAFLDDDDDVYRPSWVARNKREMPGGGPSNRRHDGSSPLPLGMDWSPPPQKWDGQGTAWPHDPPTGWSYCVTVPSWTSLPKSNGSDPVVFYTVQVGLQSPEGITSTREILRRFNEFLDLLYELKRAFPKKHLPPAPPKKVLRVKNSTFHEERRSSLEEWMEKLLSDIDVSRSVSVASFLELEAAVRSFFSDVNHPSDEVSSNNIMVQPVLLGSSTVSIDASSVASSPRDDTCYGEPGLGDSRYRDDEGAKLGVHEPALEKAGVDMEDIVVRLNQDVSVGQFLATKDEQVPAESTITSSLEENKILLQELDASREQLEYLQKQYEEFVAKSKADVELFAKEVKSLRGTQLDLKQECNQLKNERSELERVLQTERQRIEHADVANQKLLHDCEILHDRLQDSSVDFLIEDEDKLILETASTADDAIDLLESSDNHISILLAEAKLLARDAEDADGAAGSANSNGAGEGAPDKALRKMLASVFVDNARLRMQVNSVIRCALNSDETTKKDEDESL</sequence>
<dbReference type="OrthoDB" id="76516at2759"/>
<feature type="region of interest" description="Disordered" evidence="11">
    <location>
        <begin position="257"/>
        <end position="280"/>
    </location>
</feature>
<dbReference type="SMART" id="SM00312">
    <property type="entry name" value="PX"/>
    <property type="match status" value="1"/>
</dbReference>
<evidence type="ECO:0000259" key="12">
    <source>
        <dbReference type="PROSITE" id="PS50195"/>
    </source>
</evidence>
<evidence type="ECO:0000256" key="7">
    <source>
        <dbReference type="ARBA" id="ARBA00023054"/>
    </source>
</evidence>
<organism evidence="13 14">
    <name type="scientific">Momordica charantia</name>
    <name type="common">Bitter gourd</name>
    <name type="synonym">Balsam pear</name>
    <dbReference type="NCBI Taxonomy" id="3673"/>
    <lineage>
        <taxon>Eukaryota</taxon>
        <taxon>Viridiplantae</taxon>
        <taxon>Streptophyta</taxon>
        <taxon>Embryophyta</taxon>
        <taxon>Tracheophyta</taxon>
        <taxon>Spermatophyta</taxon>
        <taxon>Magnoliopsida</taxon>
        <taxon>eudicotyledons</taxon>
        <taxon>Gunneridae</taxon>
        <taxon>Pentapetalae</taxon>
        <taxon>rosids</taxon>
        <taxon>fabids</taxon>
        <taxon>Cucurbitales</taxon>
        <taxon>Cucurbitaceae</taxon>
        <taxon>Momordiceae</taxon>
        <taxon>Momordica</taxon>
    </lineage>
</organism>
<dbReference type="FunFam" id="3.30.1520.10:FF:000060">
    <property type="entry name" value="Phox (PX) domain-containing protein"/>
    <property type="match status" value="1"/>
</dbReference>
<gene>
    <name evidence="14" type="primary">LOC111018361</name>
</gene>
<comment type="function">
    <text evidence="9">Acts as an effector of RABF2A and RABF2B. Involved in vacuolar transport of storage proteins. Regulates membrane trafficking to protein storage vacuoles (PSVs). Binds specifically to phosphatidylinositol 3-monophosphate (PtdIns3P).</text>
</comment>
<reference evidence="14" key="1">
    <citation type="submission" date="2025-08" db="UniProtKB">
        <authorList>
            <consortium name="RefSeq"/>
        </authorList>
    </citation>
    <scope>IDENTIFICATION</scope>
</reference>
<keyword evidence="4" id="KW-0963">Cytoplasm</keyword>
<keyword evidence="6" id="KW-0653">Protein transport</keyword>
<dbReference type="Gene3D" id="3.30.1520.10">
    <property type="entry name" value="Phox-like domain"/>
    <property type="match status" value="1"/>
</dbReference>
<evidence type="ECO:0000256" key="6">
    <source>
        <dbReference type="ARBA" id="ARBA00022927"/>
    </source>
</evidence>
<evidence type="ECO:0000256" key="9">
    <source>
        <dbReference type="ARBA" id="ARBA00055681"/>
    </source>
</evidence>
<evidence type="ECO:0000256" key="3">
    <source>
        <dbReference type="ARBA" id="ARBA00022448"/>
    </source>
</evidence>
<evidence type="ECO:0000256" key="1">
    <source>
        <dbReference type="ARBA" id="ARBA00004481"/>
    </source>
</evidence>
<feature type="region of interest" description="Disordered" evidence="11">
    <location>
        <begin position="51"/>
        <end position="78"/>
    </location>
</feature>
<evidence type="ECO:0000256" key="4">
    <source>
        <dbReference type="ARBA" id="ARBA00022490"/>
    </source>
</evidence>
<dbReference type="InterPro" id="IPR036871">
    <property type="entry name" value="PX_dom_sf"/>
</dbReference>
<evidence type="ECO:0000256" key="10">
    <source>
        <dbReference type="SAM" id="Coils"/>
    </source>
</evidence>
<evidence type="ECO:0000313" key="13">
    <source>
        <dbReference type="Proteomes" id="UP000504603"/>
    </source>
</evidence>
<keyword evidence="7 10" id="KW-0175">Coiled coil</keyword>
<comment type="subcellular location">
    <subcellularLocation>
        <location evidence="2">Cytoplasm</location>
        <location evidence="2">Cytosol</location>
    </subcellularLocation>
    <subcellularLocation>
        <location evidence="1">Endosome membrane</location>
        <topology evidence="1">Peripheral membrane protein</topology>
    </subcellularLocation>
</comment>
<evidence type="ECO:0000256" key="8">
    <source>
        <dbReference type="ARBA" id="ARBA00023136"/>
    </source>
</evidence>
<dbReference type="Pfam" id="PF00787">
    <property type="entry name" value="PX"/>
    <property type="match status" value="1"/>
</dbReference>
<dbReference type="InterPro" id="IPR044588">
    <property type="entry name" value="EREX-like"/>
</dbReference>
<dbReference type="AlphaFoldDB" id="A0A6J1DAG2"/>
<keyword evidence="5" id="KW-0967">Endosome</keyword>
<evidence type="ECO:0000256" key="11">
    <source>
        <dbReference type="SAM" id="MobiDB-lite"/>
    </source>
</evidence>
<evidence type="ECO:0000256" key="5">
    <source>
        <dbReference type="ARBA" id="ARBA00022753"/>
    </source>
</evidence>
<proteinExistence type="predicted"/>
<evidence type="ECO:0000256" key="2">
    <source>
        <dbReference type="ARBA" id="ARBA00004514"/>
    </source>
</evidence>
<evidence type="ECO:0000313" key="14">
    <source>
        <dbReference type="RefSeq" id="XP_022150101.1"/>
    </source>
</evidence>
<dbReference type="GO" id="GO:0035091">
    <property type="term" value="F:phosphatidylinositol binding"/>
    <property type="evidence" value="ECO:0007669"/>
    <property type="project" value="InterPro"/>
</dbReference>
<keyword evidence="13" id="KW-1185">Reference proteome</keyword>
<accession>A0A6J1DAG2</accession>
<feature type="domain" description="PX" evidence="12">
    <location>
        <begin position="105"/>
        <end position="232"/>
    </location>
</feature>
<feature type="coiled-coil region" evidence="10">
    <location>
        <begin position="338"/>
        <end position="411"/>
    </location>
</feature>
<dbReference type="GO" id="GO:0005829">
    <property type="term" value="C:cytosol"/>
    <property type="evidence" value="ECO:0007669"/>
    <property type="project" value="UniProtKB-SubCell"/>
</dbReference>
<dbReference type="KEGG" id="mcha:111018361"/>